<keyword evidence="3 8" id="KW-0813">Transport</keyword>
<dbReference type="InterPro" id="IPR004488">
    <property type="entry name" value="Mg/Co-transport_prot_CorA"/>
</dbReference>
<dbReference type="Gene3D" id="3.30.460.20">
    <property type="entry name" value="CorA soluble domain-like"/>
    <property type="match status" value="1"/>
</dbReference>
<dbReference type="EMBL" id="MUKV01000010">
    <property type="protein sequence ID" value="OQS40733.1"/>
    <property type="molecule type" value="Genomic_DNA"/>
</dbReference>
<feature type="transmembrane region" description="Helical" evidence="8">
    <location>
        <begin position="301"/>
        <end position="321"/>
    </location>
</feature>
<gene>
    <name evidence="8" type="primary">corA</name>
    <name evidence="9" type="ORF">B0T45_10100</name>
</gene>
<organism evidence="9 10">
    <name type="scientific">Chromobacterium haemolyticum</name>
    <dbReference type="NCBI Taxonomy" id="394935"/>
    <lineage>
        <taxon>Bacteria</taxon>
        <taxon>Pseudomonadati</taxon>
        <taxon>Pseudomonadota</taxon>
        <taxon>Betaproteobacteria</taxon>
        <taxon>Neisseriales</taxon>
        <taxon>Chromobacteriaceae</taxon>
        <taxon>Chromobacterium</taxon>
    </lineage>
</organism>
<keyword evidence="7 8" id="KW-0472">Membrane</keyword>
<evidence type="ECO:0000256" key="7">
    <source>
        <dbReference type="ARBA" id="ARBA00023136"/>
    </source>
</evidence>
<reference evidence="9 10" key="1">
    <citation type="submission" date="2017-02" db="EMBL/GenBank/DDBJ databases">
        <title>Chromobacterium haemolyticum H5244.</title>
        <authorList>
            <person name="Gulvik C.A."/>
        </authorList>
    </citation>
    <scope>NUCLEOTIDE SEQUENCE [LARGE SCALE GENOMIC DNA]</scope>
    <source>
        <strain evidence="9 10">H5244</strain>
    </source>
</reference>
<name>A0A1W0D1C3_9NEIS</name>
<dbReference type="Gene3D" id="1.20.58.340">
    <property type="entry name" value="Magnesium transport protein CorA, transmembrane region"/>
    <property type="match status" value="2"/>
</dbReference>
<dbReference type="AlphaFoldDB" id="A0A1W0D1C3"/>
<dbReference type="GO" id="GO:0015087">
    <property type="term" value="F:cobalt ion transmembrane transporter activity"/>
    <property type="evidence" value="ECO:0007669"/>
    <property type="project" value="UniProtKB-UniRule"/>
</dbReference>
<dbReference type="PANTHER" id="PTHR46494">
    <property type="entry name" value="CORA FAMILY METAL ION TRANSPORTER (EUROFUNG)"/>
    <property type="match status" value="1"/>
</dbReference>
<evidence type="ECO:0000256" key="2">
    <source>
        <dbReference type="ARBA" id="ARBA00009765"/>
    </source>
</evidence>
<dbReference type="SUPFAM" id="SSF144083">
    <property type="entry name" value="Magnesium transport protein CorA, transmembrane region"/>
    <property type="match status" value="1"/>
</dbReference>
<dbReference type="InterPro" id="IPR002523">
    <property type="entry name" value="MgTranspt_CorA/ZnTranspt_ZntB"/>
</dbReference>
<dbReference type="GO" id="GO:0050897">
    <property type="term" value="F:cobalt ion binding"/>
    <property type="evidence" value="ECO:0007669"/>
    <property type="project" value="TreeGrafter"/>
</dbReference>
<dbReference type="SUPFAM" id="SSF143865">
    <property type="entry name" value="CorA soluble domain-like"/>
    <property type="match status" value="1"/>
</dbReference>
<dbReference type="PANTHER" id="PTHR46494:SF1">
    <property type="entry name" value="CORA FAMILY METAL ION TRANSPORTER (EUROFUNG)"/>
    <property type="match status" value="1"/>
</dbReference>
<comment type="caution">
    <text evidence="9">The sequence shown here is derived from an EMBL/GenBank/DDBJ whole genome shotgun (WGS) entry which is preliminary data.</text>
</comment>
<dbReference type="NCBIfam" id="TIGR00383">
    <property type="entry name" value="corA"/>
    <property type="match status" value="1"/>
</dbReference>
<evidence type="ECO:0000256" key="3">
    <source>
        <dbReference type="ARBA" id="ARBA00022448"/>
    </source>
</evidence>
<evidence type="ECO:0000256" key="5">
    <source>
        <dbReference type="ARBA" id="ARBA00022692"/>
    </source>
</evidence>
<evidence type="ECO:0000256" key="1">
    <source>
        <dbReference type="ARBA" id="ARBA00004651"/>
    </source>
</evidence>
<evidence type="ECO:0000313" key="10">
    <source>
        <dbReference type="Proteomes" id="UP000192721"/>
    </source>
</evidence>
<keyword evidence="6 8" id="KW-1133">Transmembrane helix</keyword>
<accession>A0A1W0D1C3</accession>
<proteinExistence type="inferred from homology"/>
<evidence type="ECO:0000256" key="8">
    <source>
        <dbReference type="RuleBase" id="RU362010"/>
    </source>
</evidence>
<feature type="transmembrane region" description="Helical" evidence="8">
    <location>
        <begin position="333"/>
        <end position="354"/>
    </location>
</feature>
<evidence type="ECO:0000313" key="9">
    <source>
        <dbReference type="EMBL" id="OQS40733.1"/>
    </source>
</evidence>
<dbReference type="GO" id="GO:0005886">
    <property type="term" value="C:plasma membrane"/>
    <property type="evidence" value="ECO:0007669"/>
    <property type="project" value="UniProtKB-SubCell"/>
</dbReference>
<keyword evidence="4 8" id="KW-1003">Cell membrane</keyword>
<keyword evidence="8" id="KW-0406">Ion transport</keyword>
<dbReference type="FunFam" id="1.20.58.340:FF:000012">
    <property type="entry name" value="Magnesium transport protein CorA"/>
    <property type="match status" value="1"/>
</dbReference>
<sequence>MRHTTLKKRIPTLGEAPGTLLSVGEAKLPEASISLFEYGPEQLQETSFQTVAEGMAHQSGDGVLWLNVYGLHQPEVMRAIGQRFGLHALVLEDIMNARQRPKVEDYGDYLFIAGRVFDYHQHSENGTGRLLSDQIYLVIGRRFVLTFQERPTGVFEEVRERLRRGRGLLRHKEADYLGYSLLDAMIDDYFGVLTEFNERVERMDSTLLRGRDQGVLMQIQRLKRDCLKLRRALMPMREMLISLNRGEHGFFKPETLVYLRDAYDHTMHVIESLEMSREMVGDMLDLYLSTQSHRLNLQMRVLTVLTMIFMPLTLIAGIYGMNFEYMPELKWHYGYHLVLVAMLGIAGGLSWLFWKRRWL</sequence>
<keyword evidence="5 8" id="KW-0812">Transmembrane</keyword>
<evidence type="ECO:0000256" key="6">
    <source>
        <dbReference type="ARBA" id="ARBA00022989"/>
    </source>
</evidence>
<dbReference type="InterPro" id="IPR045861">
    <property type="entry name" value="CorA_cytoplasmic_dom"/>
</dbReference>
<dbReference type="GO" id="GO:0000287">
    <property type="term" value="F:magnesium ion binding"/>
    <property type="evidence" value="ECO:0007669"/>
    <property type="project" value="TreeGrafter"/>
</dbReference>
<dbReference type="Proteomes" id="UP000192721">
    <property type="component" value="Unassembled WGS sequence"/>
</dbReference>
<dbReference type="Pfam" id="PF01544">
    <property type="entry name" value="CorA"/>
    <property type="match status" value="1"/>
</dbReference>
<dbReference type="InterPro" id="IPR045863">
    <property type="entry name" value="CorA_TM1_TM2"/>
</dbReference>
<keyword evidence="8" id="KW-0460">Magnesium</keyword>
<dbReference type="CDD" id="cd12828">
    <property type="entry name" value="TmCorA-like_1"/>
    <property type="match status" value="1"/>
</dbReference>
<protein>
    <recommendedName>
        <fullName evidence="8">Magnesium transport protein CorA</fullName>
    </recommendedName>
</protein>
<evidence type="ECO:0000256" key="4">
    <source>
        <dbReference type="ARBA" id="ARBA00022475"/>
    </source>
</evidence>
<comment type="function">
    <text evidence="8">Mediates influx of magnesium ions.</text>
</comment>
<comment type="subcellular location">
    <subcellularLocation>
        <location evidence="1">Cell membrane</location>
        <topology evidence="1">Multi-pass membrane protein</topology>
    </subcellularLocation>
    <subcellularLocation>
        <location evidence="8">Membrane</location>
        <topology evidence="8">Multi-pass membrane protein</topology>
    </subcellularLocation>
</comment>
<dbReference type="GO" id="GO:0015095">
    <property type="term" value="F:magnesium ion transmembrane transporter activity"/>
    <property type="evidence" value="ECO:0007669"/>
    <property type="project" value="UniProtKB-UniRule"/>
</dbReference>
<dbReference type="RefSeq" id="WP_043637637.1">
    <property type="nucleotide sequence ID" value="NZ_CP109905.1"/>
</dbReference>
<comment type="similarity">
    <text evidence="2 8">Belongs to the CorA metal ion transporter (MIT) (TC 1.A.35) family.</text>
</comment>